<dbReference type="EMBL" id="ML119051">
    <property type="protein sequence ID" value="ROT41958.1"/>
    <property type="molecule type" value="Genomic_DNA"/>
</dbReference>
<keyword evidence="1" id="KW-0812">Transmembrane</keyword>
<evidence type="ECO:0000313" key="3">
    <source>
        <dbReference type="Proteomes" id="UP000272025"/>
    </source>
</evidence>
<reference evidence="2 3" key="1">
    <citation type="journal article" date="2018" name="Mol. Ecol.">
        <title>The obligate alkalophilic soda-lake fungus Sodiomyces alkalinus has shifted to a protein diet.</title>
        <authorList>
            <person name="Grum-Grzhimaylo A.A."/>
            <person name="Falkoski D.L."/>
            <person name="van den Heuvel J."/>
            <person name="Valero-Jimenez C.A."/>
            <person name="Min B."/>
            <person name="Choi I.G."/>
            <person name="Lipzen A."/>
            <person name="Daum C.G."/>
            <person name="Aanen D.K."/>
            <person name="Tsang A."/>
            <person name="Henrissat B."/>
            <person name="Bilanenko E.N."/>
            <person name="de Vries R.P."/>
            <person name="van Kan J.A.L."/>
            <person name="Grigoriev I.V."/>
            <person name="Debets A.J.M."/>
        </authorList>
    </citation>
    <scope>NUCLEOTIDE SEQUENCE [LARGE SCALE GENOMIC DNA]</scope>
    <source>
        <strain evidence="2 3">F11</strain>
    </source>
</reference>
<sequence length="78" mass="9238">MFAMVTGQFCVSPTERRYSICASIFLFFLCFVFFFQFSPFVLIYPVRLVFSSNGTNSTGRRPLWCSRNGKEILKWKWE</sequence>
<dbReference type="RefSeq" id="XP_028469764.1">
    <property type="nucleotide sequence ID" value="XM_028615357.1"/>
</dbReference>
<name>A0A3N2Q5M2_SODAK</name>
<keyword evidence="3" id="KW-1185">Reference proteome</keyword>
<dbReference type="AlphaFoldDB" id="A0A3N2Q5M2"/>
<accession>A0A3N2Q5M2</accession>
<dbReference type="Proteomes" id="UP000272025">
    <property type="component" value="Unassembled WGS sequence"/>
</dbReference>
<proteinExistence type="predicted"/>
<evidence type="ECO:0000256" key="1">
    <source>
        <dbReference type="SAM" id="Phobius"/>
    </source>
</evidence>
<organism evidence="2 3">
    <name type="scientific">Sodiomyces alkalinus (strain CBS 110278 / VKM F-3762 / F11)</name>
    <name type="common">Alkaliphilic filamentous fungus</name>
    <dbReference type="NCBI Taxonomy" id="1314773"/>
    <lineage>
        <taxon>Eukaryota</taxon>
        <taxon>Fungi</taxon>
        <taxon>Dikarya</taxon>
        <taxon>Ascomycota</taxon>
        <taxon>Pezizomycotina</taxon>
        <taxon>Sordariomycetes</taxon>
        <taxon>Hypocreomycetidae</taxon>
        <taxon>Glomerellales</taxon>
        <taxon>Plectosphaerellaceae</taxon>
        <taxon>Sodiomyces</taxon>
    </lineage>
</organism>
<feature type="transmembrane region" description="Helical" evidence="1">
    <location>
        <begin position="20"/>
        <end position="44"/>
    </location>
</feature>
<dbReference type="GeneID" id="39583834"/>
<gene>
    <name evidence="2" type="ORF">SODALDRAFT_4232</name>
</gene>
<evidence type="ECO:0000313" key="2">
    <source>
        <dbReference type="EMBL" id="ROT41958.1"/>
    </source>
</evidence>
<keyword evidence="1" id="KW-0472">Membrane</keyword>
<keyword evidence="1" id="KW-1133">Transmembrane helix</keyword>
<protein>
    <submittedName>
        <fullName evidence="2">Uncharacterized protein</fullName>
    </submittedName>
</protein>